<keyword evidence="1 2" id="KW-0732">Signal</keyword>
<feature type="domain" description="Solute-binding protein family 3/N-terminal" evidence="3">
    <location>
        <begin position="34"/>
        <end position="253"/>
    </location>
</feature>
<proteinExistence type="predicted"/>
<dbReference type="SUPFAM" id="SSF53850">
    <property type="entry name" value="Periplasmic binding protein-like II"/>
    <property type="match status" value="1"/>
</dbReference>
<sequence>MKMKKFGAIVLAGLMAVSLVGCGGNSSSKNEEKTYIIATDKTYPPFEMEDDSGKLVGVDMDLIRAIAKDQKFKIKINSLGFDAACTALESGEADGVIAGMSINDERKQKYDFSDPYYETGVSMGVAKNSGIKGYADLKGKTVVAKTSTAGLKYAQSIKDKYGFKLEVVEESTFMFEKVKSGEAAACFEDYPVLKYMVKTGQLNFDIPCGKESPANYGFAVLKGENKELLKKFNKGLAKLKKNGEYDKIVAKYE</sequence>
<evidence type="ECO:0000259" key="3">
    <source>
        <dbReference type="SMART" id="SM00062"/>
    </source>
</evidence>
<dbReference type="RefSeq" id="WP_117459973.1">
    <property type="nucleotide sequence ID" value="NZ_JACRWG010000006.1"/>
</dbReference>
<dbReference type="SMART" id="SM00062">
    <property type="entry name" value="PBPb"/>
    <property type="match status" value="1"/>
</dbReference>
<accession>A0ABR7K963</accession>
<evidence type="ECO:0000256" key="1">
    <source>
        <dbReference type="ARBA" id="ARBA00022729"/>
    </source>
</evidence>
<dbReference type="Proteomes" id="UP000603474">
    <property type="component" value="Unassembled WGS sequence"/>
</dbReference>
<comment type="caution">
    <text evidence="4">The sequence shown here is derived from an EMBL/GenBank/DDBJ whole genome shotgun (WGS) entry which is preliminary data.</text>
</comment>
<dbReference type="Gene3D" id="3.40.190.10">
    <property type="entry name" value="Periplasmic binding protein-like II"/>
    <property type="match status" value="2"/>
</dbReference>
<dbReference type="Pfam" id="PF00497">
    <property type="entry name" value="SBP_bac_3"/>
    <property type="match status" value="1"/>
</dbReference>
<dbReference type="EMBL" id="JACRWG010000006">
    <property type="protein sequence ID" value="MBC6009254.1"/>
    <property type="molecule type" value="Genomic_DNA"/>
</dbReference>
<dbReference type="PANTHER" id="PTHR35936">
    <property type="entry name" value="MEMBRANE-BOUND LYTIC MUREIN TRANSGLYCOSYLASE F"/>
    <property type="match status" value="1"/>
</dbReference>
<evidence type="ECO:0000313" key="4">
    <source>
        <dbReference type="EMBL" id="MBC6009254.1"/>
    </source>
</evidence>
<protein>
    <submittedName>
        <fullName evidence="4">Transporter substrate-binding domain-containing protein</fullName>
    </submittedName>
</protein>
<keyword evidence="5" id="KW-1185">Reference proteome</keyword>
<feature type="chain" id="PRO_5046657369" evidence="2">
    <location>
        <begin position="24"/>
        <end position="253"/>
    </location>
</feature>
<reference evidence="4 5" key="1">
    <citation type="submission" date="2020-08" db="EMBL/GenBank/DDBJ databases">
        <authorList>
            <person name="Liu C."/>
            <person name="Sun Q."/>
        </authorList>
    </citation>
    <scope>NUCLEOTIDE SEQUENCE [LARGE SCALE GENOMIC DNA]</scope>
    <source>
        <strain evidence="4 5">NSJ-22</strain>
    </source>
</reference>
<feature type="signal peptide" evidence="2">
    <location>
        <begin position="1"/>
        <end position="23"/>
    </location>
</feature>
<evidence type="ECO:0000313" key="5">
    <source>
        <dbReference type="Proteomes" id="UP000603474"/>
    </source>
</evidence>
<organism evidence="4 5">
    <name type="scientific">Catenibacterium faecis</name>
    <dbReference type="NCBI Taxonomy" id="2764323"/>
    <lineage>
        <taxon>Bacteria</taxon>
        <taxon>Bacillati</taxon>
        <taxon>Bacillota</taxon>
        <taxon>Erysipelotrichia</taxon>
        <taxon>Erysipelotrichales</taxon>
        <taxon>Coprobacillaceae</taxon>
        <taxon>Catenibacterium</taxon>
    </lineage>
</organism>
<dbReference type="PANTHER" id="PTHR35936:SF17">
    <property type="entry name" value="ARGININE-BINDING EXTRACELLULAR PROTEIN ARTP"/>
    <property type="match status" value="1"/>
</dbReference>
<evidence type="ECO:0000256" key="2">
    <source>
        <dbReference type="SAM" id="SignalP"/>
    </source>
</evidence>
<name>A0ABR7K963_9FIRM</name>
<gene>
    <name evidence="4" type="ORF">H8909_03180</name>
</gene>
<dbReference type="PROSITE" id="PS51257">
    <property type="entry name" value="PROKAR_LIPOPROTEIN"/>
    <property type="match status" value="1"/>
</dbReference>
<dbReference type="InterPro" id="IPR001638">
    <property type="entry name" value="Solute-binding_3/MltF_N"/>
</dbReference>